<sequence>MPLIILGLNTTFKWMNNKYGFAFKRFGPRIIKKEWFKIVN</sequence>
<keyword evidence="2" id="KW-1185">Reference proteome</keyword>
<name>I2GTA1_9BACT</name>
<dbReference type="AlphaFoldDB" id="I2GTA1"/>
<gene>
    <name evidence="1" type="ORF">BN8_06534</name>
</gene>
<proteinExistence type="predicted"/>
<comment type="caution">
    <text evidence="1">The sequence shown here is derived from an EMBL/GenBank/DDBJ whole genome shotgun (WGS) entry which is preliminary data.</text>
</comment>
<evidence type="ECO:0000313" key="2">
    <source>
        <dbReference type="Proteomes" id="UP000009309"/>
    </source>
</evidence>
<evidence type="ECO:0000313" key="1">
    <source>
        <dbReference type="EMBL" id="CCH57130.1"/>
    </source>
</evidence>
<reference evidence="1 2" key="1">
    <citation type="journal article" date="2012" name="J. Bacteriol.">
        <title>Genome Sequence of the Filamentous Bacterium Fibrisoma limi BUZ 3T.</title>
        <authorList>
            <person name="Filippini M."/>
            <person name="Qi W."/>
            <person name="Jaenicke S."/>
            <person name="Goesmann A."/>
            <person name="Smits T.H."/>
            <person name="Bagheri H.C."/>
        </authorList>
    </citation>
    <scope>NUCLEOTIDE SEQUENCE [LARGE SCALE GENOMIC DNA]</scope>
    <source>
        <strain evidence="2">BUZ 3T</strain>
    </source>
</reference>
<protein>
    <submittedName>
        <fullName evidence="1">Uncharacterized protein</fullName>
    </submittedName>
</protein>
<organism evidence="1 2">
    <name type="scientific">Fibrisoma limi BUZ 3</name>
    <dbReference type="NCBI Taxonomy" id="1185876"/>
    <lineage>
        <taxon>Bacteria</taxon>
        <taxon>Pseudomonadati</taxon>
        <taxon>Bacteroidota</taxon>
        <taxon>Cytophagia</taxon>
        <taxon>Cytophagales</taxon>
        <taxon>Spirosomataceae</taxon>
        <taxon>Fibrisoma</taxon>
    </lineage>
</organism>
<dbReference type="EMBL" id="CAIT01000010">
    <property type="protein sequence ID" value="CCH57130.1"/>
    <property type="molecule type" value="Genomic_DNA"/>
</dbReference>
<dbReference type="Proteomes" id="UP000009309">
    <property type="component" value="Unassembled WGS sequence"/>
</dbReference>
<accession>I2GTA1</accession>